<gene>
    <name evidence="4" type="ORF">SAMN05216464_108235</name>
</gene>
<evidence type="ECO:0000313" key="5">
    <source>
        <dbReference type="Proteomes" id="UP000199072"/>
    </source>
</evidence>
<evidence type="ECO:0000256" key="1">
    <source>
        <dbReference type="SAM" id="SignalP"/>
    </source>
</evidence>
<dbReference type="Proteomes" id="UP000199072">
    <property type="component" value="Unassembled WGS sequence"/>
</dbReference>
<feature type="domain" description="SGNH hydrolase-type esterase" evidence="2">
    <location>
        <begin position="151"/>
        <end position="322"/>
    </location>
</feature>
<dbReference type="Gene3D" id="3.40.50.1110">
    <property type="entry name" value="SGNH hydrolase"/>
    <property type="match status" value="1"/>
</dbReference>
<proteinExistence type="predicted"/>
<reference evidence="4 5" key="1">
    <citation type="submission" date="2016-10" db="EMBL/GenBank/DDBJ databases">
        <authorList>
            <person name="de Groot N.N."/>
        </authorList>
    </citation>
    <scope>NUCLEOTIDE SEQUENCE [LARGE SCALE GENOMIC DNA]</scope>
    <source>
        <strain evidence="4 5">47C3B</strain>
    </source>
</reference>
<sequence>MCKLYSFGLFLFFVVVSLNSCAQGFVLKSKDTRIRYTGRINMTDEAAEMYWTGSSIKFNFNGSGVSAVLQDERGDNYFTVILDGQVINTLHLENMKKNYTLAQGLPAAPHSIELFKRTEWEMGKTTFFQFVLAKDATVLPASPAKKRKIEFFGNSITCGYAVEDTTGQDRGSAPYENGYISYAAITARHYNADYVCTAKSGIGVMVSWFPLIMPEMYNRLDATDPTSIWDFSKYTPDVVVINLFQNDSWIVNMTDNPQFKERFGTKKPDEEQIVKAYRDFVKTIRKKYPKAQILCILGAMDATKAGSPWPGYIEKAVAGLNDKTIYTHMIPYKNTNGHPSTKEQQAMADDLIGFMDKTVRW</sequence>
<dbReference type="InterPro" id="IPR036514">
    <property type="entry name" value="SGNH_hydro_sf"/>
</dbReference>
<dbReference type="InterPro" id="IPR013830">
    <property type="entry name" value="SGNH_hydro"/>
</dbReference>
<keyword evidence="1" id="KW-0732">Signal</keyword>
<dbReference type="PANTHER" id="PTHR37834">
    <property type="entry name" value="GDSL-LIKE LIPASE/ACYLHYDROLASE DOMAIN PROTEIN (AFU_ORTHOLOGUE AFUA_2G00620)"/>
    <property type="match status" value="1"/>
</dbReference>
<dbReference type="GO" id="GO:0052689">
    <property type="term" value="F:carboxylic ester hydrolase activity"/>
    <property type="evidence" value="ECO:0007669"/>
    <property type="project" value="InterPro"/>
</dbReference>
<dbReference type="RefSeq" id="WP_091151179.1">
    <property type="nucleotide sequence ID" value="NZ_FNAI01000008.1"/>
</dbReference>
<dbReference type="InterPro" id="IPR040794">
    <property type="entry name" value="CE2_N"/>
</dbReference>
<feature type="chain" id="PRO_5011568772" evidence="1">
    <location>
        <begin position="23"/>
        <end position="361"/>
    </location>
</feature>
<name>A0A1G7F020_9SPHI</name>
<evidence type="ECO:0000259" key="2">
    <source>
        <dbReference type="Pfam" id="PF13472"/>
    </source>
</evidence>
<keyword evidence="4" id="KW-0378">Hydrolase</keyword>
<dbReference type="EMBL" id="FNAI01000008">
    <property type="protein sequence ID" value="SDE69273.1"/>
    <property type="molecule type" value="Genomic_DNA"/>
</dbReference>
<dbReference type="AlphaFoldDB" id="A0A1G7F020"/>
<evidence type="ECO:0000313" key="4">
    <source>
        <dbReference type="EMBL" id="SDE69273.1"/>
    </source>
</evidence>
<dbReference type="PANTHER" id="PTHR37834:SF2">
    <property type="entry name" value="ESTERASE, SGNH HYDROLASE-TYPE"/>
    <property type="match status" value="1"/>
</dbReference>
<organism evidence="4 5">
    <name type="scientific">Mucilaginibacter pineti</name>
    <dbReference type="NCBI Taxonomy" id="1391627"/>
    <lineage>
        <taxon>Bacteria</taxon>
        <taxon>Pseudomonadati</taxon>
        <taxon>Bacteroidota</taxon>
        <taxon>Sphingobacteriia</taxon>
        <taxon>Sphingobacteriales</taxon>
        <taxon>Sphingobacteriaceae</taxon>
        <taxon>Mucilaginibacter</taxon>
    </lineage>
</organism>
<dbReference type="STRING" id="1391627.SAMN05216464_108235"/>
<feature type="signal peptide" evidence="1">
    <location>
        <begin position="1"/>
        <end position="22"/>
    </location>
</feature>
<dbReference type="OrthoDB" id="9801375at2"/>
<dbReference type="SUPFAM" id="SSF52266">
    <property type="entry name" value="SGNH hydrolase"/>
    <property type="match status" value="1"/>
</dbReference>
<dbReference type="Pfam" id="PF13472">
    <property type="entry name" value="Lipase_GDSL_2"/>
    <property type="match status" value="1"/>
</dbReference>
<dbReference type="CDD" id="cd01831">
    <property type="entry name" value="Endoglucanase_E_like"/>
    <property type="match status" value="1"/>
</dbReference>
<dbReference type="Pfam" id="PF17996">
    <property type="entry name" value="CE2_N"/>
    <property type="match status" value="1"/>
</dbReference>
<feature type="domain" description="Carbohydrate esterase 2 N-terminal" evidence="3">
    <location>
        <begin position="36"/>
        <end position="141"/>
    </location>
</feature>
<keyword evidence="5" id="KW-1185">Reference proteome</keyword>
<protein>
    <submittedName>
        <fullName evidence="4">GDSL-like Lipase/Acylhydrolase family protein</fullName>
    </submittedName>
</protein>
<dbReference type="InterPro" id="IPR037461">
    <property type="entry name" value="CtCE2-like_dom"/>
</dbReference>
<evidence type="ECO:0000259" key="3">
    <source>
        <dbReference type="Pfam" id="PF17996"/>
    </source>
</evidence>
<accession>A0A1G7F020</accession>
<dbReference type="Gene3D" id="2.60.120.260">
    <property type="entry name" value="Galactose-binding domain-like"/>
    <property type="match status" value="1"/>
</dbReference>
<dbReference type="InterPro" id="IPR052762">
    <property type="entry name" value="PCW_deacetylase/CE"/>
</dbReference>